<dbReference type="InterPro" id="IPR036866">
    <property type="entry name" value="RibonucZ/Hydroxyglut_hydro"/>
</dbReference>
<sequence>TVLLTNPSLEHMGGLISIIKNFEVNQFIDSVGPDQVSPNMSYDEFLTLLNEKYFLENRDEPATRQTYETYLELLKVLKERMVVHKKGTYGTMIADEIFRGQDLELYILNPMEPRIENAYSNLAANSIVTRLVYGNNTFLFTSTLGPEGEARLVASGNVLRSDILQIPAHGSLLSSTPNFLRAINPRVAVLCYGNAKLSGRDKRETSRLKKEMQQTLLKYRGEVEKCYTTDRYTESKDMAVIVTSDGKRCRIESMRSRGRYEKPLVLEGN</sequence>
<evidence type="ECO:0008006" key="2">
    <source>
        <dbReference type="Google" id="ProtNLM"/>
    </source>
</evidence>
<reference evidence="1" key="1">
    <citation type="journal article" date="2014" name="Front. Microbiol.">
        <title>High frequency of phylogenetically diverse reductive dehalogenase-homologous genes in deep subseafloor sedimentary metagenomes.</title>
        <authorList>
            <person name="Kawai M."/>
            <person name="Futagami T."/>
            <person name="Toyoda A."/>
            <person name="Takaki Y."/>
            <person name="Nishi S."/>
            <person name="Hori S."/>
            <person name="Arai W."/>
            <person name="Tsubouchi T."/>
            <person name="Morono Y."/>
            <person name="Uchiyama I."/>
            <person name="Ito T."/>
            <person name="Fujiyama A."/>
            <person name="Inagaki F."/>
            <person name="Takami H."/>
        </authorList>
    </citation>
    <scope>NUCLEOTIDE SEQUENCE</scope>
    <source>
        <strain evidence="1">Expedition CK06-06</strain>
    </source>
</reference>
<comment type="caution">
    <text evidence="1">The sequence shown here is derived from an EMBL/GenBank/DDBJ whole genome shotgun (WGS) entry which is preliminary data.</text>
</comment>
<protein>
    <recommendedName>
        <fullName evidence="2">Metallo-beta-lactamase domain-containing protein</fullName>
    </recommendedName>
</protein>
<gene>
    <name evidence="1" type="ORF">S01H4_31322</name>
</gene>
<organism evidence="1">
    <name type="scientific">marine sediment metagenome</name>
    <dbReference type="NCBI Taxonomy" id="412755"/>
    <lineage>
        <taxon>unclassified sequences</taxon>
        <taxon>metagenomes</taxon>
        <taxon>ecological metagenomes</taxon>
    </lineage>
</organism>
<dbReference type="SUPFAM" id="SSF56281">
    <property type="entry name" value="Metallo-hydrolase/oxidoreductase"/>
    <property type="match status" value="1"/>
</dbReference>
<dbReference type="Gene3D" id="3.60.15.10">
    <property type="entry name" value="Ribonuclease Z/Hydroxyacylglutathione hydrolase-like"/>
    <property type="match status" value="1"/>
</dbReference>
<feature type="non-terminal residue" evidence="1">
    <location>
        <position position="1"/>
    </location>
</feature>
<proteinExistence type="predicted"/>
<dbReference type="AlphaFoldDB" id="X1B5Q4"/>
<accession>X1B5Q4</accession>
<dbReference type="EMBL" id="BART01016260">
    <property type="protein sequence ID" value="GAG79468.1"/>
    <property type="molecule type" value="Genomic_DNA"/>
</dbReference>
<dbReference type="InterPro" id="IPR052159">
    <property type="entry name" value="Competence_DNA_uptake"/>
</dbReference>
<evidence type="ECO:0000313" key="1">
    <source>
        <dbReference type="EMBL" id="GAG79468.1"/>
    </source>
</evidence>
<dbReference type="PANTHER" id="PTHR30619:SF1">
    <property type="entry name" value="RECOMBINATION PROTEIN 2"/>
    <property type="match status" value="1"/>
</dbReference>
<name>X1B5Q4_9ZZZZ</name>
<dbReference type="PANTHER" id="PTHR30619">
    <property type="entry name" value="DNA INTERNALIZATION/COMPETENCE PROTEIN COMEC/REC2"/>
    <property type="match status" value="1"/>
</dbReference>